<proteinExistence type="predicted"/>
<feature type="signal peptide" evidence="2">
    <location>
        <begin position="1"/>
        <end position="17"/>
    </location>
</feature>
<organism evidence="3 4">
    <name type="scientific">Pendulispora brunnea</name>
    <dbReference type="NCBI Taxonomy" id="2905690"/>
    <lineage>
        <taxon>Bacteria</taxon>
        <taxon>Pseudomonadati</taxon>
        <taxon>Myxococcota</taxon>
        <taxon>Myxococcia</taxon>
        <taxon>Myxococcales</taxon>
        <taxon>Sorangiineae</taxon>
        <taxon>Pendulisporaceae</taxon>
        <taxon>Pendulispora</taxon>
    </lineage>
</organism>
<protein>
    <recommendedName>
        <fullName evidence="5">Lipoprotein</fullName>
    </recommendedName>
</protein>
<dbReference type="PROSITE" id="PS51257">
    <property type="entry name" value="PROKAR_LIPOPROTEIN"/>
    <property type="match status" value="1"/>
</dbReference>
<dbReference type="RefSeq" id="WP_394850646.1">
    <property type="nucleotide sequence ID" value="NZ_CP089982.1"/>
</dbReference>
<evidence type="ECO:0000256" key="2">
    <source>
        <dbReference type="SAM" id="SignalP"/>
    </source>
</evidence>
<evidence type="ECO:0000313" key="4">
    <source>
        <dbReference type="Proteomes" id="UP001379533"/>
    </source>
</evidence>
<accession>A0ABZ2KMW5</accession>
<reference evidence="3 4" key="1">
    <citation type="submission" date="2021-12" db="EMBL/GenBank/DDBJ databases">
        <title>Discovery of the Pendulisporaceae a myxobacterial family with distinct sporulation behavior and unique specialized metabolism.</title>
        <authorList>
            <person name="Garcia R."/>
            <person name="Popoff A."/>
            <person name="Bader C.D."/>
            <person name="Loehr J."/>
            <person name="Walesch S."/>
            <person name="Walt C."/>
            <person name="Boldt J."/>
            <person name="Bunk B."/>
            <person name="Haeckl F.J.F.P.J."/>
            <person name="Gunesch A.P."/>
            <person name="Birkelbach J."/>
            <person name="Nuebel U."/>
            <person name="Pietschmann T."/>
            <person name="Bach T."/>
            <person name="Mueller R."/>
        </authorList>
    </citation>
    <scope>NUCLEOTIDE SEQUENCE [LARGE SCALE GENOMIC DNA]</scope>
    <source>
        <strain evidence="3 4">MSr12523</strain>
    </source>
</reference>
<name>A0ABZ2KMW5_9BACT</name>
<evidence type="ECO:0008006" key="5">
    <source>
        <dbReference type="Google" id="ProtNLM"/>
    </source>
</evidence>
<dbReference type="EMBL" id="CP089982">
    <property type="protein sequence ID" value="WXB00004.1"/>
    <property type="molecule type" value="Genomic_DNA"/>
</dbReference>
<evidence type="ECO:0000313" key="3">
    <source>
        <dbReference type="EMBL" id="WXB00004.1"/>
    </source>
</evidence>
<feature type="compositionally biased region" description="Low complexity" evidence="1">
    <location>
        <begin position="167"/>
        <end position="193"/>
    </location>
</feature>
<sequence length="193" mass="19834">MLFRRLSILFSALIATAGCTPSIGDSCTVSTNCSSSGDRLCDNSQPGGYCTVFNCQPDRCPDEAACVQFHAAVDGCPYSDRSQRSAKSFCVKHCDSDSDCRAEYRCAAPGEAPYFAQILDRNQSRKVCVPIVGGTLDAGPLPNNPLVCQPGSVVEPPDIDASSPKPDAGVDAGDAGVTDAGTDAGDASADGGG</sequence>
<feature type="region of interest" description="Disordered" evidence="1">
    <location>
        <begin position="151"/>
        <end position="193"/>
    </location>
</feature>
<gene>
    <name evidence="3" type="ORF">LZC95_24710</name>
</gene>
<keyword evidence="4" id="KW-1185">Reference proteome</keyword>
<evidence type="ECO:0000256" key="1">
    <source>
        <dbReference type="SAM" id="MobiDB-lite"/>
    </source>
</evidence>
<feature type="chain" id="PRO_5045860357" description="Lipoprotein" evidence="2">
    <location>
        <begin position="18"/>
        <end position="193"/>
    </location>
</feature>
<keyword evidence="2" id="KW-0732">Signal</keyword>
<dbReference type="Proteomes" id="UP001379533">
    <property type="component" value="Chromosome"/>
</dbReference>